<dbReference type="EMBL" id="QWDC01000001">
    <property type="protein sequence ID" value="RFZ94517.1"/>
    <property type="molecule type" value="Genomic_DNA"/>
</dbReference>
<accession>A0A372NYC9</accession>
<dbReference type="RefSeq" id="WP_117390079.1">
    <property type="nucleotide sequence ID" value="NZ_QWDC01000001.1"/>
</dbReference>
<name>A0A372NYC9_9SPHI</name>
<proteinExistence type="predicted"/>
<dbReference type="AlphaFoldDB" id="A0A372NYC9"/>
<sequence>MKQFKTLPGLYLEAFNKGVFTNKSVCYSSEFKPHYLRLDSIRKEKKRISKLNKLVFEKLKIGDTVTVPFGGNNKADKADKINLWVYSAFSDSHSKTDFDFIIECVVVSKKTKDSNLTLKVIHCDFDGHRALLRNKEIKNNEVFDYNMSYHKLLYSIK</sequence>
<keyword evidence="2" id="KW-1185">Reference proteome</keyword>
<evidence type="ECO:0000313" key="1">
    <source>
        <dbReference type="EMBL" id="RFZ94517.1"/>
    </source>
</evidence>
<evidence type="ECO:0000313" key="2">
    <source>
        <dbReference type="Proteomes" id="UP000264217"/>
    </source>
</evidence>
<reference evidence="1 2" key="1">
    <citation type="submission" date="2018-08" db="EMBL/GenBank/DDBJ databases">
        <title>Mucilaginibacter sp. MYSH2.</title>
        <authorList>
            <person name="Seo T."/>
        </authorList>
    </citation>
    <scope>NUCLEOTIDE SEQUENCE [LARGE SCALE GENOMIC DNA]</scope>
    <source>
        <strain evidence="1 2">MYSH2</strain>
    </source>
</reference>
<protein>
    <submittedName>
        <fullName evidence="1">Uncharacterized protein</fullName>
    </submittedName>
</protein>
<dbReference type="Proteomes" id="UP000264217">
    <property type="component" value="Unassembled WGS sequence"/>
</dbReference>
<gene>
    <name evidence="1" type="ORF">D0C36_02935</name>
</gene>
<dbReference type="OrthoDB" id="1223654at2"/>
<comment type="caution">
    <text evidence="1">The sequence shown here is derived from an EMBL/GenBank/DDBJ whole genome shotgun (WGS) entry which is preliminary data.</text>
</comment>
<organism evidence="1 2">
    <name type="scientific">Mucilaginibacter conchicola</name>
    <dbReference type="NCBI Taxonomy" id="2303333"/>
    <lineage>
        <taxon>Bacteria</taxon>
        <taxon>Pseudomonadati</taxon>
        <taxon>Bacteroidota</taxon>
        <taxon>Sphingobacteriia</taxon>
        <taxon>Sphingobacteriales</taxon>
        <taxon>Sphingobacteriaceae</taxon>
        <taxon>Mucilaginibacter</taxon>
    </lineage>
</organism>